<protein>
    <submittedName>
        <fullName evidence="4">Ion_trans domain-containing protein</fullName>
    </submittedName>
    <submittedName>
        <fullName evidence="5 6">J domain-containing protein</fullName>
    </submittedName>
</protein>
<dbReference type="WBParaSite" id="SSTP_0001145100.1">
    <property type="protein sequence ID" value="SSTP_0001145100.1"/>
    <property type="gene ID" value="SSTP_0001145100"/>
</dbReference>
<dbReference type="Proteomes" id="UP000035681">
    <property type="component" value="Unplaced"/>
</dbReference>
<dbReference type="STRING" id="6248.A0A0K0EPR9"/>
<dbReference type="PANTHER" id="PTHR21483:SF18">
    <property type="entry name" value="RNA POLYMERASE II-ASSOCIATED PROTEIN 1"/>
    <property type="match status" value="1"/>
</dbReference>
<dbReference type="PANTHER" id="PTHR21483">
    <property type="entry name" value="RNA POLYMERASE II-ASSOCIATED PROTEIN 1"/>
    <property type="match status" value="1"/>
</dbReference>
<keyword evidence="3" id="KW-1185">Reference proteome</keyword>
<dbReference type="WBParaSite" id="TCONS_00004383.p2">
    <property type="protein sequence ID" value="TCONS_00004383.p2"/>
    <property type="gene ID" value="XLOC_001753"/>
</dbReference>
<dbReference type="Pfam" id="PF25766">
    <property type="entry name" value="TPR_RPAP1"/>
    <property type="match status" value="1"/>
</dbReference>
<feature type="compositionally biased region" description="Basic and acidic residues" evidence="1">
    <location>
        <begin position="48"/>
        <end position="64"/>
    </location>
</feature>
<dbReference type="AlphaFoldDB" id="A0A0K0EPR9"/>
<evidence type="ECO:0000259" key="2">
    <source>
        <dbReference type="Pfam" id="PF25766"/>
    </source>
</evidence>
<dbReference type="GO" id="GO:0006366">
    <property type="term" value="P:transcription by RNA polymerase II"/>
    <property type="evidence" value="ECO:0007669"/>
    <property type="project" value="InterPro"/>
</dbReference>
<organism evidence="4">
    <name type="scientific">Strongyloides stercoralis</name>
    <name type="common">Threadworm</name>
    <dbReference type="NCBI Taxonomy" id="6248"/>
    <lineage>
        <taxon>Eukaryota</taxon>
        <taxon>Metazoa</taxon>
        <taxon>Ecdysozoa</taxon>
        <taxon>Nematoda</taxon>
        <taxon>Chromadorea</taxon>
        <taxon>Rhabditida</taxon>
        <taxon>Tylenchina</taxon>
        <taxon>Panagrolaimomorpha</taxon>
        <taxon>Strongyloidoidea</taxon>
        <taxon>Strongyloididae</taxon>
        <taxon>Strongyloides</taxon>
    </lineage>
</organism>
<evidence type="ECO:0000313" key="5">
    <source>
        <dbReference type="WBParaSite" id="TCONS_00001852.p1"/>
    </source>
</evidence>
<accession>A0A0K0EPR9</accession>
<reference evidence="4" key="1">
    <citation type="submission" date="2015-08" db="UniProtKB">
        <authorList>
            <consortium name="WormBaseParasite"/>
        </authorList>
    </citation>
    <scope>IDENTIFICATION</scope>
</reference>
<evidence type="ECO:0000256" key="1">
    <source>
        <dbReference type="SAM" id="MobiDB-lite"/>
    </source>
</evidence>
<feature type="domain" description="RPAP1/MINIYO-like TPR repeats" evidence="2">
    <location>
        <begin position="283"/>
        <end position="515"/>
    </location>
</feature>
<dbReference type="InterPro" id="IPR057989">
    <property type="entry name" value="TPR_RPAP1/MINIYO-like"/>
</dbReference>
<evidence type="ECO:0000313" key="6">
    <source>
        <dbReference type="WBParaSite" id="TCONS_00004383.p2"/>
    </source>
</evidence>
<sequence length="544" mass="63850">MDLKKEYDSEEEDLLAQEVYYKSLNEGEKPAATVISSSKNKPKQTKLKTTENNEIKSNNSKEDINVDESIPSLPLEGVTEKYMGYFMFPEKCEPFNVDESIDETEDVFSSLTKESLVAEYKQKASRKFVPKKNVETLKDVSPSKLKDETSEEGEEKEVTEEEIIKKLEVMNPDDILQGKVTDKTRIAFDPVASNFEMQIINAIKPRIERTVSEMFNSLGCKPLDEFAQDDLYNEGIKRRNEIFSIYFKNNMEQQSVYTKLIMQDGINIHIDASWCITPLIKIVDENRHKDVIEVNVIRNIENILLFTYLLFTERTYYFYLRFSVGEFLLKLMRLYFLKSFVFIESSIISEFMKKMLYKYVLPEATLNKFQITKDTQINGIESIPEYMMQLCQSYEDKAIGNVIFTKYLLLFSYLNIDTKIMTFSVSQLWDINKDVVRQIILNDKDYPELMYFLEKRRIKNESILAEEQCPLEYGKLLTCYAVSLGKEIVTKSRSSLLFQIAINELKDFFKRHDNIREGDKNYVPEWHELIKRLKIMLKSVKEFN</sequence>
<evidence type="ECO:0000313" key="3">
    <source>
        <dbReference type="Proteomes" id="UP000035681"/>
    </source>
</evidence>
<proteinExistence type="predicted"/>
<feature type="region of interest" description="Disordered" evidence="1">
    <location>
        <begin position="32"/>
        <end position="68"/>
    </location>
</feature>
<name>A0A0K0EPR9_STRER</name>
<dbReference type="InterPro" id="IPR039913">
    <property type="entry name" value="RPAP1/Rba50"/>
</dbReference>
<dbReference type="WBParaSite" id="TCONS_00001852.p1">
    <property type="protein sequence ID" value="TCONS_00001852.p1"/>
    <property type="gene ID" value="XLOC_001753"/>
</dbReference>
<evidence type="ECO:0000313" key="4">
    <source>
        <dbReference type="WBParaSite" id="SSTP_0001145100.1"/>
    </source>
</evidence>